<dbReference type="SUPFAM" id="SSF51395">
    <property type="entry name" value="FMN-linked oxidoreductases"/>
    <property type="match status" value="1"/>
</dbReference>
<evidence type="ECO:0000256" key="3">
    <source>
        <dbReference type="ARBA" id="ARBA00022723"/>
    </source>
</evidence>
<dbReference type="Proteomes" id="UP000198853">
    <property type="component" value="Unassembled WGS sequence"/>
</dbReference>
<evidence type="ECO:0000256" key="1">
    <source>
        <dbReference type="ARBA" id="ARBA00022516"/>
    </source>
</evidence>
<evidence type="ECO:0000256" key="7">
    <source>
        <dbReference type="ARBA" id="ARBA00023264"/>
    </source>
</evidence>
<sequence>MLEEIKSWRHAFKIDPARPLSERWIADICESGTDAIIVGGTEGATIDNVTECLAAVRRFSVPCVLEVTELESLSPGFDAYFIPVVLNAHNPAYISGLHQQALKAHGQFLKTAEVIGEGYCILNRDSSAARRTNADAALDLDDIVAFSRFSESVLRMPIFYLEYSGTYGNVDVLKKVSQILEEAQLFYGGGIQTPEQAAEIATWADTVIVGNAIYEDKEEALKTVNVVKETTRQGKLR</sequence>
<keyword evidence="1 10" id="KW-0444">Lipid biosynthesis</keyword>
<dbReference type="UniPathway" id="UPA00940"/>
<dbReference type="GO" id="GO:0000287">
    <property type="term" value="F:magnesium ion binding"/>
    <property type="evidence" value="ECO:0007669"/>
    <property type="project" value="UniProtKB-UniRule"/>
</dbReference>
<keyword evidence="4 10" id="KW-0460">Magnesium</keyword>
<evidence type="ECO:0000256" key="8">
    <source>
        <dbReference type="ARBA" id="ARBA00048318"/>
    </source>
</evidence>
<feature type="binding site" evidence="10">
    <location>
        <position position="13"/>
    </location>
    <ligand>
        <name>sn-glycerol 1-phosphate</name>
        <dbReference type="ChEBI" id="CHEBI:57685"/>
    </ligand>
</feature>
<proteinExistence type="inferred from homology"/>
<dbReference type="InterPro" id="IPR039074">
    <property type="entry name" value="GGGP/HepGP_synthase_I"/>
</dbReference>
<evidence type="ECO:0000256" key="10">
    <source>
        <dbReference type="HAMAP-Rule" id="MF_00112"/>
    </source>
</evidence>
<evidence type="ECO:0000256" key="9">
    <source>
        <dbReference type="ARBA" id="ARBA00066888"/>
    </source>
</evidence>
<keyword evidence="2 10" id="KW-0808">Transferase</keyword>
<keyword evidence="5 10" id="KW-0443">Lipid metabolism</keyword>
<feature type="binding site" evidence="10">
    <location>
        <position position="15"/>
    </location>
    <ligand>
        <name>Mg(2+)</name>
        <dbReference type="ChEBI" id="CHEBI:18420"/>
    </ligand>
</feature>
<comment type="caution">
    <text evidence="10">Lacks conserved residue(s) required for the propagation of feature annotation.</text>
</comment>
<evidence type="ECO:0000256" key="5">
    <source>
        <dbReference type="ARBA" id="ARBA00023098"/>
    </source>
</evidence>
<name>A0A1G8PB33_9BACI</name>
<accession>A0A1G8PB33</accession>
<keyword evidence="6 10" id="KW-0594">Phospholipid biosynthesis</keyword>
<dbReference type="HAMAP" id="MF_00112">
    <property type="entry name" value="GGGP_HepGP_synthase"/>
    <property type="match status" value="1"/>
</dbReference>
<comment type="function">
    <text evidence="10">Prenyltransferase that catalyzes in vivo the transfer of the heptaprenyl moiety of heptaprenyl pyrophosphate (HepPP; 35 carbon atoms) to the C3 hydroxyl of sn-glycerol-1-phosphate (G1P), producing heptaprenylglyceryl phosphate (HepGP). This reaction is an ether-bond-formation step in the biosynthesis of archaea-type G1P-based membrane lipids found in Bacillales.</text>
</comment>
<dbReference type="Pfam" id="PF01884">
    <property type="entry name" value="PcrB"/>
    <property type="match status" value="1"/>
</dbReference>
<dbReference type="EMBL" id="FNEN01000008">
    <property type="protein sequence ID" value="SDI88940.1"/>
    <property type="molecule type" value="Genomic_DNA"/>
</dbReference>
<feature type="binding site" evidence="10">
    <location>
        <position position="41"/>
    </location>
    <ligand>
        <name>Mg(2+)</name>
        <dbReference type="ChEBI" id="CHEBI:18420"/>
    </ligand>
</feature>
<comment type="catalytic activity">
    <reaction evidence="8 10">
        <text>sn-glycerol 1-phosphate + all-trans-heptaprenyl diphosphate = 3-heptaprenyl-sn-glycero-1-phosphate + diphosphate</text>
        <dbReference type="Rhea" id="RHEA:33495"/>
        <dbReference type="ChEBI" id="CHEBI:33019"/>
        <dbReference type="ChEBI" id="CHEBI:57685"/>
        <dbReference type="ChEBI" id="CHEBI:58206"/>
        <dbReference type="ChEBI" id="CHEBI:64781"/>
        <dbReference type="EC" id="2.5.1.n9"/>
    </reaction>
</comment>
<evidence type="ECO:0000256" key="6">
    <source>
        <dbReference type="ARBA" id="ARBA00023209"/>
    </source>
</evidence>
<dbReference type="GO" id="GO:0046474">
    <property type="term" value="P:glycerophospholipid biosynthetic process"/>
    <property type="evidence" value="ECO:0007669"/>
    <property type="project" value="UniProtKB-UniRule"/>
</dbReference>
<dbReference type="InterPro" id="IPR008205">
    <property type="entry name" value="GGGP_HepGP_synthase"/>
</dbReference>
<dbReference type="InterPro" id="IPR038597">
    <property type="entry name" value="GGGP/HepGP_synthase_sf"/>
</dbReference>
<keyword evidence="7 10" id="KW-1208">Phospholipid metabolism</keyword>
<dbReference type="CDD" id="cd02812">
    <property type="entry name" value="PcrB_like"/>
    <property type="match status" value="1"/>
</dbReference>
<keyword evidence="12" id="KW-1185">Reference proteome</keyword>
<dbReference type="NCBIfam" id="NF003197">
    <property type="entry name" value="PRK04169.1-1"/>
    <property type="match status" value="1"/>
</dbReference>
<feature type="binding site" evidence="10">
    <location>
        <begin position="210"/>
        <end position="211"/>
    </location>
    <ligand>
        <name>sn-glycerol 1-phosphate</name>
        <dbReference type="ChEBI" id="CHEBI:57685"/>
    </ligand>
</feature>
<protein>
    <recommendedName>
        <fullName evidence="9 10">Heptaprenylglyceryl phosphate synthase</fullName>
        <shortName evidence="10">HepGP synthase</shortName>
        <ecNumber evidence="9 10">2.5.1.n9</ecNumber>
    </recommendedName>
    <alternativeName>
        <fullName evidence="10">Glycerol-1-phosphate heptaprenyltransferase</fullName>
    </alternativeName>
</protein>
<evidence type="ECO:0000256" key="4">
    <source>
        <dbReference type="ARBA" id="ARBA00022842"/>
    </source>
</evidence>
<dbReference type="NCBIfam" id="TIGR01768">
    <property type="entry name" value="GGGP-family"/>
    <property type="match status" value="1"/>
</dbReference>
<dbReference type="EC" id="2.5.1.n9" evidence="9 10"/>
<dbReference type="PANTHER" id="PTHR40029:SF2">
    <property type="entry name" value="HEPTAPRENYLGLYCERYL PHOSPHATE SYNTHASE"/>
    <property type="match status" value="1"/>
</dbReference>
<dbReference type="PANTHER" id="PTHR40029">
    <property type="match status" value="1"/>
</dbReference>
<comment type="cofactor">
    <cofactor evidence="10">
        <name>Mg(2+)</name>
        <dbReference type="ChEBI" id="CHEBI:18420"/>
    </cofactor>
</comment>
<keyword evidence="3 10" id="KW-0479">Metal-binding</keyword>
<evidence type="ECO:0000256" key="2">
    <source>
        <dbReference type="ARBA" id="ARBA00022679"/>
    </source>
</evidence>
<reference evidence="11 12" key="1">
    <citation type="submission" date="2016-10" db="EMBL/GenBank/DDBJ databases">
        <authorList>
            <person name="de Groot N.N."/>
        </authorList>
    </citation>
    <scope>NUCLEOTIDE SEQUENCE [LARGE SCALE GENOMIC DNA]</scope>
    <source>
        <strain evidence="11 12">DSM 21771</strain>
    </source>
</reference>
<comment type="subunit">
    <text evidence="10">Homodimer.</text>
</comment>
<evidence type="ECO:0000313" key="11">
    <source>
        <dbReference type="EMBL" id="SDI88940.1"/>
    </source>
</evidence>
<evidence type="ECO:0000313" key="12">
    <source>
        <dbReference type="Proteomes" id="UP000198853"/>
    </source>
</evidence>
<comment type="similarity">
    <text evidence="10">Belongs to the GGGP/HepGP synthase family. Group I subfamily.</text>
</comment>
<feature type="binding site" evidence="10">
    <location>
        <position position="190"/>
    </location>
    <ligand>
        <name>sn-glycerol 1-phosphate</name>
        <dbReference type="ChEBI" id="CHEBI:57685"/>
    </ligand>
</feature>
<organism evidence="11 12">
    <name type="scientific">Natribacillus halophilus</name>
    <dbReference type="NCBI Taxonomy" id="549003"/>
    <lineage>
        <taxon>Bacteria</taxon>
        <taxon>Bacillati</taxon>
        <taxon>Bacillota</taxon>
        <taxon>Bacilli</taxon>
        <taxon>Bacillales</taxon>
        <taxon>Bacillaceae</taxon>
        <taxon>Natribacillus</taxon>
    </lineage>
</organism>
<dbReference type="Gene3D" id="3.20.20.390">
    <property type="entry name" value="FMN-linked oxidoreductases"/>
    <property type="match status" value="1"/>
</dbReference>
<dbReference type="FunFam" id="3.20.20.390:FF:000001">
    <property type="entry name" value="Heptaprenylglyceryl phosphate synthase"/>
    <property type="match status" value="1"/>
</dbReference>
<dbReference type="NCBIfam" id="NF003199">
    <property type="entry name" value="PRK04169.1-3"/>
    <property type="match status" value="1"/>
</dbReference>
<feature type="binding site" evidence="10">
    <location>
        <begin position="160"/>
        <end position="165"/>
    </location>
    <ligand>
        <name>sn-glycerol 1-phosphate</name>
        <dbReference type="ChEBI" id="CHEBI:57685"/>
    </ligand>
</feature>
<gene>
    <name evidence="10" type="primary">pcrB</name>
    <name evidence="11" type="ORF">SAMN04488123_10812</name>
</gene>
<comment type="pathway">
    <text evidence="10">Membrane lipid metabolism; glycerophospholipid metabolism.</text>
</comment>
<dbReference type="AlphaFoldDB" id="A0A1G8PB33"/>
<dbReference type="GO" id="GO:0120536">
    <property type="term" value="F:heptaprenylglyceryl phosphate synthase activity"/>
    <property type="evidence" value="ECO:0007669"/>
    <property type="project" value="UniProtKB-ARBA"/>
</dbReference>